<feature type="transmembrane region" description="Helical" evidence="7">
    <location>
        <begin position="12"/>
        <end position="32"/>
    </location>
</feature>
<gene>
    <name evidence="8" type="ORF">DW888_12715</name>
</gene>
<comment type="similarity">
    <text evidence="2">Belongs to the DoxX family.</text>
</comment>
<evidence type="ECO:0000256" key="5">
    <source>
        <dbReference type="ARBA" id="ARBA00022989"/>
    </source>
</evidence>
<dbReference type="GeneID" id="69502233"/>
<keyword evidence="4 7" id="KW-0812">Transmembrane</keyword>
<evidence type="ECO:0000256" key="7">
    <source>
        <dbReference type="SAM" id="Phobius"/>
    </source>
</evidence>
<keyword evidence="3" id="KW-1003">Cell membrane</keyword>
<keyword evidence="6 7" id="KW-0472">Membrane</keyword>
<dbReference type="InterPro" id="IPR051907">
    <property type="entry name" value="DoxX-like_oxidoreductase"/>
</dbReference>
<dbReference type="Pfam" id="PF07681">
    <property type="entry name" value="DoxX"/>
    <property type="match status" value="1"/>
</dbReference>
<name>A0A413VLI4_9BACE</name>
<keyword evidence="5 7" id="KW-1133">Transmembrane helix</keyword>
<proteinExistence type="inferred from homology"/>
<dbReference type="EMBL" id="QSGO01000009">
    <property type="protein sequence ID" value="RHB34403.1"/>
    <property type="molecule type" value="Genomic_DNA"/>
</dbReference>
<dbReference type="InterPro" id="IPR032808">
    <property type="entry name" value="DoxX"/>
</dbReference>
<comment type="caution">
    <text evidence="8">The sequence shown here is derived from an EMBL/GenBank/DDBJ whole genome shotgun (WGS) entry which is preliminary data.</text>
</comment>
<evidence type="ECO:0000256" key="1">
    <source>
        <dbReference type="ARBA" id="ARBA00004651"/>
    </source>
</evidence>
<sequence>MIYNFLFPSKPNSTGASLFLLALRIFFGLLLMNHGIQKWSSYQELSIAFPDPLGVGSPVSLGLAIFGELVCSMAFIVGVLYRLAMLPMIFTMGMAFFVIHGNDAFAVKELALIYLVVFILMYISGPGKFSVDYLLGNELRKRRKNVK</sequence>
<feature type="transmembrane region" description="Helical" evidence="7">
    <location>
        <begin position="52"/>
        <end position="72"/>
    </location>
</feature>
<evidence type="ECO:0000256" key="4">
    <source>
        <dbReference type="ARBA" id="ARBA00022692"/>
    </source>
</evidence>
<organism evidence="8 9">
    <name type="scientific">Bacteroides nordii</name>
    <dbReference type="NCBI Taxonomy" id="291645"/>
    <lineage>
        <taxon>Bacteria</taxon>
        <taxon>Pseudomonadati</taxon>
        <taxon>Bacteroidota</taxon>
        <taxon>Bacteroidia</taxon>
        <taxon>Bacteroidales</taxon>
        <taxon>Bacteroidaceae</taxon>
        <taxon>Bacteroides</taxon>
    </lineage>
</organism>
<dbReference type="GO" id="GO:0005886">
    <property type="term" value="C:plasma membrane"/>
    <property type="evidence" value="ECO:0007669"/>
    <property type="project" value="UniProtKB-SubCell"/>
</dbReference>
<dbReference type="RefSeq" id="WP_007485597.1">
    <property type="nucleotide sequence ID" value="NZ_CABJFV010000009.1"/>
</dbReference>
<evidence type="ECO:0000313" key="8">
    <source>
        <dbReference type="EMBL" id="RHB34403.1"/>
    </source>
</evidence>
<evidence type="ECO:0000256" key="3">
    <source>
        <dbReference type="ARBA" id="ARBA00022475"/>
    </source>
</evidence>
<evidence type="ECO:0000256" key="2">
    <source>
        <dbReference type="ARBA" id="ARBA00006679"/>
    </source>
</evidence>
<dbReference type="AlphaFoldDB" id="A0A413VLI4"/>
<feature type="transmembrane region" description="Helical" evidence="7">
    <location>
        <begin position="79"/>
        <end position="99"/>
    </location>
</feature>
<reference evidence="8 9" key="1">
    <citation type="submission" date="2018-08" db="EMBL/GenBank/DDBJ databases">
        <title>A genome reference for cultivated species of the human gut microbiota.</title>
        <authorList>
            <person name="Zou Y."/>
            <person name="Xue W."/>
            <person name="Luo G."/>
        </authorList>
    </citation>
    <scope>NUCLEOTIDE SEQUENCE [LARGE SCALE GENOMIC DNA]</scope>
    <source>
        <strain evidence="8 9">AM40-30BH</strain>
    </source>
</reference>
<comment type="subcellular location">
    <subcellularLocation>
        <location evidence="1">Cell membrane</location>
        <topology evidence="1">Multi-pass membrane protein</topology>
    </subcellularLocation>
</comment>
<evidence type="ECO:0000313" key="9">
    <source>
        <dbReference type="Proteomes" id="UP000284379"/>
    </source>
</evidence>
<dbReference type="PANTHER" id="PTHR33452:SF1">
    <property type="entry name" value="INNER MEMBRANE PROTEIN YPHA-RELATED"/>
    <property type="match status" value="1"/>
</dbReference>
<evidence type="ECO:0000256" key="6">
    <source>
        <dbReference type="ARBA" id="ARBA00023136"/>
    </source>
</evidence>
<dbReference type="PANTHER" id="PTHR33452">
    <property type="entry name" value="OXIDOREDUCTASE CATD-RELATED"/>
    <property type="match status" value="1"/>
</dbReference>
<dbReference type="Proteomes" id="UP000284379">
    <property type="component" value="Unassembled WGS sequence"/>
</dbReference>
<protein>
    <submittedName>
        <fullName evidence="8">DoxX family protein</fullName>
    </submittedName>
</protein>
<accession>A0A413VLI4</accession>
<feature type="transmembrane region" description="Helical" evidence="7">
    <location>
        <begin position="111"/>
        <end position="135"/>
    </location>
</feature>